<dbReference type="InterPro" id="IPR024079">
    <property type="entry name" value="MetalloPept_cat_dom_sf"/>
</dbReference>
<dbReference type="Proteomes" id="UP000294887">
    <property type="component" value="Unassembled WGS sequence"/>
</dbReference>
<proteinExistence type="predicted"/>
<dbReference type="GO" id="GO:0006508">
    <property type="term" value="P:proteolysis"/>
    <property type="evidence" value="ECO:0007669"/>
    <property type="project" value="InterPro"/>
</dbReference>
<dbReference type="InterPro" id="IPR013783">
    <property type="entry name" value="Ig-like_fold"/>
</dbReference>
<dbReference type="Gene3D" id="3.40.390.10">
    <property type="entry name" value="Collagenase (Catalytic Domain)"/>
    <property type="match status" value="1"/>
</dbReference>
<name>A0A4R1FCF8_9GAMM</name>
<dbReference type="Pfam" id="PF13583">
    <property type="entry name" value="Reprolysin_4"/>
    <property type="match status" value="1"/>
</dbReference>
<dbReference type="PROSITE" id="PS50215">
    <property type="entry name" value="ADAM_MEPRO"/>
    <property type="match status" value="1"/>
</dbReference>
<dbReference type="InterPro" id="IPR001590">
    <property type="entry name" value="Peptidase_M12B"/>
</dbReference>
<dbReference type="EMBL" id="SMFQ01000002">
    <property type="protein sequence ID" value="TCJ88461.1"/>
    <property type="molecule type" value="Genomic_DNA"/>
</dbReference>
<protein>
    <submittedName>
        <fullName evidence="2">Reprolysin-like metallo-peptidase family M12B</fullName>
    </submittedName>
</protein>
<organism evidence="2 3">
    <name type="scientific">Cocleimonas flava</name>
    <dbReference type="NCBI Taxonomy" id="634765"/>
    <lineage>
        <taxon>Bacteria</taxon>
        <taxon>Pseudomonadati</taxon>
        <taxon>Pseudomonadota</taxon>
        <taxon>Gammaproteobacteria</taxon>
        <taxon>Thiotrichales</taxon>
        <taxon>Thiotrichaceae</taxon>
        <taxon>Cocleimonas</taxon>
    </lineage>
</organism>
<keyword evidence="3" id="KW-1185">Reference proteome</keyword>
<dbReference type="RefSeq" id="WP_165874590.1">
    <property type="nucleotide sequence ID" value="NZ_BAAAFU010000008.1"/>
</dbReference>
<accession>A0A4R1FCF8</accession>
<gene>
    <name evidence="2" type="ORF">EV695_0315</name>
</gene>
<feature type="domain" description="Peptidase M12B" evidence="1">
    <location>
        <begin position="239"/>
        <end position="456"/>
    </location>
</feature>
<dbReference type="AlphaFoldDB" id="A0A4R1FCF8"/>
<reference evidence="2 3" key="1">
    <citation type="submission" date="2019-03" db="EMBL/GenBank/DDBJ databases">
        <title>Genomic Encyclopedia of Type Strains, Phase IV (KMG-IV): sequencing the most valuable type-strain genomes for metagenomic binning, comparative biology and taxonomic classification.</title>
        <authorList>
            <person name="Goeker M."/>
        </authorList>
    </citation>
    <scope>NUCLEOTIDE SEQUENCE [LARGE SCALE GENOMIC DNA]</scope>
    <source>
        <strain evidence="2 3">DSM 24830</strain>
    </source>
</reference>
<evidence type="ECO:0000259" key="1">
    <source>
        <dbReference type="PROSITE" id="PS50215"/>
    </source>
</evidence>
<evidence type="ECO:0000313" key="2">
    <source>
        <dbReference type="EMBL" id="TCJ88461.1"/>
    </source>
</evidence>
<dbReference type="GO" id="GO:0004222">
    <property type="term" value="F:metalloendopeptidase activity"/>
    <property type="evidence" value="ECO:0007669"/>
    <property type="project" value="InterPro"/>
</dbReference>
<sequence length="726" mass="77246">MRIKSQRISRSGLVITVLSSLLLSTSVFSSPWKDSDFISDSVTQAQLSQSAKPQGEESQSLESLKYRSLELDEFAWKSLLQKNTSSKPADDQQDNSAAGLSLVLPLPDGTEVEVVATETSVLAPELAAQFPGLKTWKVSGVNQKISGRIDSTTLGFHAMLVMPNGDSVFIEPDDNKDADRVTSSSAKYISFSKQENHDHFQTEFKCGVDHNSVVKSFSEGNVLQSSAKEVLARPAFNLITYRLAVATTGEYTQYHGGTKTSALSAVITTINRVNEIYERDSSITFQLVPEQLDLMYTDSSNDPYSNTDINALLEQNIANLNDTNVLGSANYDIGHVFGSGNVGGLAFVGSTCNSTFKAGGATGATNPIGDAFALDYVAHEIGHQMGAQHTFNSECGERGVGTAVEPGSGSTIMSYAGLCGTNNIQNEVDAQFHVVSIEEIIDFSRNGDGNSCGSSTAVTNENPIVSAGEDFTVPARTPIVLIADGFDSDGDQLSYSWEQADSGTATDVDVDAGDNALFRSRSLTTSNLRFIPQLSDIFNNEAAVGEHLPVTNRDMDLRVTVRDGNGGVQYDALTMTVHDTGSTFEVTSHTSSRTYAQTDQTTVSWDVAGTNSSPISCTSVDIGLITLDGTGIDITTTANDGSETITIPENAPALTNARFIVSCATSQFFSVSQANLTILDTLGTGEDDTSTLSSSSSSGGGGSFGYMALLLLPLLTRRLLSRQSIS</sequence>
<dbReference type="SUPFAM" id="SSF55486">
    <property type="entry name" value="Metalloproteases ('zincins'), catalytic domain"/>
    <property type="match status" value="1"/>
</dbReference>
<dbReference type="PANTHER" id="PTHR11905:SF159">
    <property type="entry name" value="ADAM METALLOPROTEASE"/>
    <property type="match status" value="1"/>
</dbReference>
<dbReference type="Gene3D" id="2.60.40.10">
    <property type="entry name" value="Immunoglobulins"/>
    <property type="match status" value="1"/>
</dbReference>
<evidence type="ECO:0000313" key="3">
    <source>
        <dbReference type="Proteomes" id="UP000294887"/>
    </source>
</evidence>
<dbReference type="PANTHER" id="PTHR11905">
    <property type="entry name" value="ADAM A DISINTEGRIN AND METALLOPROTEASE DOMAIN"/>
    <property type="match status" value="1"/>
</dbReference>
<comment type="caution">
    <text evidence="2">The sequence shown here is derived from an EMBL/GenBank/DDBJ whole genome shotgun (WGS) entry which is preliminary data.</text>
</comment>